<protein>
    <recommendedName>
        <fullName evidence="3">Transposase</fullName>
    </recommendedName>
</protein>
<dbReference type="EMBL" id="AMQK01000017">
    <property type="protein sequence ID" value="EKS43603.1"/>
    <property type="molecule type" value="Genomic_DNA"/>
</dbReference>
<dbReference type="Proteomes" id="UP000009359">
    <property type="component" value="Unassembled WGS sequence"/>
</dbReference>
<evidence type="ECO:0000313" key="2">
    <source>
        <dbReference type="Proteomes" id="UP000009359"/>
    </source>
</evidence>
<keyword evidence="2" id="KW-1185">Reference proteome</keyword>
<comment type="caution">
    <text evidence="1">The sequence shown here is derived from an EMBL/GenBank/DDBJ whole genome shotgun (WGS) entry which is preliminary data.</text>
</comment>
<reference evidence="1 2" key="1">
    <citation type="journal article" date="2013" name="Genome Announc.">
        <title>Whole Genome Sequencing and Comparative Analysis of Bartonella bacilliformis Strain INS, the Causative Agent of Carrion's Disease.</title>
        <authorList>
            <person name="Tarazona D."/>
            <person name="Padilla C."/>
            <person name="Caceres O."/>
            <person name="Montenegro J.D."/>
            <person name="Bailon H."/>
            <person name="Ventura G."/>
            <person name="Mendoza G."/>
            <person name="Anaya E."/>
            <person name="Guio H."/>
        </authorList>
    </citation>
    <scope>NUCLEOTIDE SEQUENCE [LARGE SCALE GENOMIC DNA]</scope>
    <source>
        <strain evidence="1 2">INS</strain>
    </source>
</reference>
<proteinExistence type="predicted"/>
<accession>A0ABN0IFX2</accession>
<evidence type="ECO:0000313" key="1">
    <source>
        <dbReference type="EMBL" id="EKS43603.1"/>
    </source>
</evidence>
<organism evidence="1 2">
    <name type="scientific">Bartonella bacilliformis INS</name>
    <dbReference type="NCBI Taxonomy" id="1206782"/>
    <lineage>
        <taxon>Bacteria</taxon>
        <taxon>Pseudomonadati</taxon>
        <taxon>Pseudomonadota</taxon>
        <taxon>Alphaproteobacteria</taxon>
        <taxon>Hyphomicrobiales</taxon>
        <taxon>Bartonellaceae</taxon>
        <taxon>Bartonella</taxon>
    </lineage>
</organism>
<evidence type="ECO:0008006" key="3">
    <source>
        <dbReference type="Google" id="ProtNLM"/>
    </source>
</evidence>
<name>A0ABN0IFX2_BARBA</name>
<gene>
    <name evidence="1" type="ORF">BbINS_05057</name>
</gene>
<sequence length="63" mass="7829">MKFAEVSRKILFPYVDYMILYLKKRSVKSMFLIFKKTKWCPEEVYVLYKKIKWLYPNEGLYGY</sequence>